<dbReference type="Proteomes" id="UP000823630">
    <property type="component" value="Unassembled WGS sequence"/>
</dbReference>
<evidence type="ECO:0000313" key="2">
    <source>
        <dbReference type="EMBL" id="MBO8425324.1"/>
    </source>
</evidence>
<dbReference type="EMBL" id="JADINC010000038">
    <property type="protein sequence ID" value="MBO8425324.1"/>
    <property type="molecule type" value="Genomic_DNA"/>
</dbReference>
<reference evidence="2" key="1">
    <citation type="submission" date="2020-10" db="EMBL/GenBank/DDBJ databases">
        <authorList>
            <person name="Gilroy R."/>
        </authorList>
    </citation>
    <scope>NUCLEOTIDE SEQUENCE</scope>
    <source>
        <strain evidence="2">8207</strain>
    </source>
</reference>
<protein>
    <submittedName>
        <fullName evidence="2">Uncharacterized protein</fullName>
    </submittedName>
</protein>
<comment type="caution">
    <text evidence="2">The sequence shown here is derived from an EMBL/GenBank/DDBJ whole genome shotgun (WGS) entry which is preliminary data.</text>
</comment>
<evidence type="ECO:0000256" key="1">
    <source>
        <dbReference type="SAM" id="SignalP"/>
    </source>
</evidence>
<accession>A0A9D9DHD9</accession>
<feature type="chain" id="PRO_5038506526" evidence="1">
    <location>
        <begin position="23"/>
        <end position="284"/>
    </location>
</feature>
<name>A0A9D9DHD9_9PROT</name>
<organism evidence="2 3">
    <name type="scientific">Candidatus Enterousia avistercoris</name>
    <dbReference type="NCBI Taxonomy" id="2840788"/>
    <lineage>
        <taxon>Bacteria</taxon>
        <taxon>Pseudomonadati</taxon>
        <taxon>Pseudomonadota</taxon>
        <taxon>Alphaproteobacteria</taxon>
        <taxon>Candidatus Enterousia</taxon>
    </lineage>
</organism>
<feature type="signal peptide" evidence="1">
    <location>
        <begin position="1"/>
        <end position="22"/>
    </location>
</feature>
<dbReference type="AlphaFoldDB" id="A0A9D9DHD9"/>
<evidence type="ECO:0000313" key="3">
    <source>
        <dbReference type="Proteomes" id="UP000823630"/>
    </source>
</evidence>
<keyword evidence="1" id="KW-0732">Signal</keyword>
<proteinExistence type="predicted"/>
<reference evidence="2" key="2">
    <citation type="journal article" date="2021" name="PeerJ">
        <title>Extensive microbial diversity within the chicken gut microbiome revealed by metagenomics and culture.</title>
        <authorList>
            <person name="Gilroy R."/>
            <person name="Ravi A."/>
            <person name="Getino M."/>
            <person name="Pursley I."/>
            <person name="Horton D.L."/>
            <person name="Alikhan N.F."/>
            <person name="Baker D."/>
            <person name="Gharbi K."/>
            <person name="Hall N."/>
            <person name="Watson M."/>
            <person name="Adriaenssens E.M."/>
            <person name="Foster-Nyarko E."/>
            <person name="Jarju S."/>
            <person name="Secka A."/>
            <person name="Antonio M."/>
            <person name="Oren A."/>
            <person name="Chaudhuri R.R."/>
            <person name="La Ragione R."/>
            <person name="Hildebrand F."/>
            <person name="Pallen M.J."/>
        </authorList>
    </citation>
    <scope>NUCLEOTIDE SEQUENCE</scope>
    <source>
        <strain evidence="2">8207</strain>
    </source>
</reference>
<gene>
    <name evidence="2" type="ORF">IAC69_02480</name>
</gene>
<sequence length="284" mass="33658">MRIKQIWAILCFAILSLYNAHAADDTPDIKTDITSSDLTIFDFTDIRARLDPIKLYIMTQDPEFAESLHNMSDVAQVAAVRSWLAEQSLEYYFEYYMQMLRDESEKTGRRIKKEDFKYMDVDEVYYWLDRGELDNEEKCYNFEKRLACDYPDGFTNFSIIYDKTKEKTLRVDFDRPEQNKTYSITISLTNDGITYDENTSNTSSYFLYIITEETDYDEYYKWQNQQRADIRAGMMIPIKYEGDENSPFAYTGTGWTMDTSKQWASQKMPATKVRSESMDWSFKD</sequence>